<evidence type="ECO:0000256" key="8">
    <source>
        <dbReference type="SAM" id="Coils"/>
    </source>
</evidence>
<dbReference type="Proteomes" id="UP000789508">
    <property type="component" value="Unassembled WGS sequence"/>
</dbReference>
<organism evidence="9 10">
    <name type="scientific">Ambispora leptoticha</name>
    <dbReference type="NCBI Taxonomy" id="144679"/>
    <lineage>
        <taxon>Eukaryota</taxon>
        <taxon>Fungi</taxon>
        <taxon>Fungi incertae sedis</taxon>
        <taxon>Mucoromycota</taxon>
        <taxon>Glomeromycotina</taxon>
        <taxon>Glomeromycetes</taxon>
        <taxon>Archaeosporales</taxon>
        <taxon>Ambisporaceae</taxon>
        <taxon>Ambispora</taxon>
    </lineage>
</organism>
<evidence type="ECO:0000256" key="6">
    <source>
        <dbReference type="ARBA" id="ARBA00023242"/>
    </source>
</evidence>
<dbReference type="PANTHER" id="PTHR14401">
    <property type="entry name" value="CENTROMERE PROTEIN K"/>
    <property type="match status" value="1"/>
</dbReference>
<evidence type="ECO:0000256" key="1">
    <source>
        <dbReference type="ARBA" id="ARBA00004123"/>
    </source>
</evidence>
<keyword evidence="7" id="KW-0137">Centromere</keyword>
<feature type="coiled-coil region" evidence="8">
    <location>
        <begin position="106"/>
        <end position="137"/>
    </location>
</feature>
<accession>A0A9N9ABU1</accession>
<dbReference type="OrthoDB" id="9445768at2759"/>
<dbReference type="PANTHER" id="PTHR14401:SF6">
    <property type="entry name" value="CENTROMERE PROTEIN K"/>
    <property type="match status" value="1"/>
</dbReference>
<dbReference type="AlphaFoldDB" id="A0A9N9ABU1"/>
<proteinExistence type="inferred from homology"/>
<dbReference type="Pfam" id="PF11802">
    <property type="entry name" value="CENP-K"/>
    <property type="match status" value="1"/>
</dbReference>
<evidence type="ECO:0000256" key="2">
    <source>
        <dbReference type="ARBA" id="ARBA00004584"/>
    </source>
</evidence>
<comment type="subcellular location">
    <subcellularLocation>
        <location evidence="2">Chromosome</location>
        <location evidence="2">Centromere</location>
    </subcellularLocation>
    <subcellularLocation>
        <location evidence="1">Nucleus</location>
    </subcellularLocation>
</comment>
<name>A0A9N9ABU1_9GLOM</name>
<dbReference type="GO" id="GO:0051382">
    <property type="term" value="P:kinetochore assembly"/>
    <property type="evidence" value="ECO:0007669"/>
    <property type="project" value="InterPro"/>
</dbReference>
<dbReference type="EMBL" id="CAJVPS010001153">
    <property type="protein sequence ID" value="CAG8526492.1"/>
    <property type="molecule type" value="Genomic_DNA"/>
</dbReference>
<evidence type="ECO:0000313" key="10">
    <source>
        <dbReference type="Proteomes" id="UP000789508"/>
    </source>
</evidence>
<dbReference type="GO" id="GO:0000070">
    <property type="term" value="P:mitotic sister chromatid segregation"/>
    <property type="evidence" value="ECO:0007669"/>
    <property type="project" value="TreeGrafter"/>
</dbReference>
<keyword evidence="10" id="KW-1185">Reference proteome</keyword>
<keyword evidence="6" id="KW-0539">Nucleus</keyword>
<evidence type="ECO:0000256" key="3">
    <source>
        <dbReference type="ARBA" id="ARBA00005795"/>
    </source>
</evidence>
<comment type="similarity">
    <text evidence="3">Belongs to the CENP-K/MCM22 family.</text>
</comment>
<evidence type="ECO:0000256" key="7">
    <source>
        <dbReference type="ARBA" id="ARBA00023328"/>
    </source>
</evidence>
<reference evidence="9" key="1">
    <citation type="submission" date="2021-06" db="EMBL/GenBank/DDBJ databases">
        <authorList>
            <person name="Kallberg Y."/>
            <person name="Tangrot J."/>
            <person name="Rosling A."/>
        </authorList>
    </citation>
    <scope>NUCLEOTIDE SEQUENCE</scope>
    <source>
        <strain evidence="9">FL130A</strain>
    </source>
</reference>
<evidence type="ECO:0000256" key="4">
    <source>
        <dbReference type="ARBA" id="ARBA00022454"/>
    </source>
</evidence>
<gene>
    <name evidence="9" type="ORF">ALEPTO_LOCUS4727</name>
</gene>
<dbReference type="GO" id="GO:0000775">
    <property type="term" value="C:chromosome, centromeric region"/>
    <property type="evidence" value="ECO:0007669"/>
    <property type="project" value="UniProtKB-SubCell"/>
</dbReference>
<comment type="caution">
    <text evidence="9">The sequence shown here is derived from an EMBL/GenBank/DDBJ whole genome shotgun (WGS) entry which is preliminary data.</text>
</comment>
<evidence type="ECO:0000256" key="5">
    <source>
        <dbReference type="ARBA" id="ARBA00023054"/>
    </source>
</evidence>
<protein>
    <submittedName>
        <fullName evidence="9">8494_t:CDS:1</fullName>
    </submittedName>
</protein>
<evidence type="ECO:0000313" key="9">
    <source>
        <dbReference type="EMBL" id="CAG8526492.1"/>
    </source>
</evidence>
<dbReference type="GO" id="GO:0005634">
    <property type="term" value="C:nucleus"/>
    <property type="evidence" value="ECO:0007669"/>
    <property type="project" value="UniProtKB-SubCell"/>
</dbReference>
<dbReference type="InterPro" id="IPR020993">
    <property type="entry name" value="Centromere_CenpK"/>
</dbReference>
<sequence>MEEAGTSTSTFIPKKNITIDEALEKLKQRCDEEWQQIVNLQHKVIVPKQNESPLYTTQSKKIAILKREEQRLLFEIEMGKREMKKTQSVPSLVDELLVRKQVHQIIQQYKRSIPSLRQELQNTRDKTQREKQTLEESDAINSALTLRVEKLKNHDSQDLTSTQNAEISQMQEKLATVKKNLQFLMEELIAFLDKHFPSKSLLSEESSKNDEDDESDESTSSLKVILEDLMNLSFSKPHDPWLLIDEAKVWSPYVELLIRAEIAVRNPKDATKIKLVDFHV</sequence>
<keyword evidence="5 8" id="KW-0175">Coiled coil</keyword>
<keyword evidence="4" id="KW-0158">Chromosome</keyword>